<accession>A0A653ABN3</accession>
<keyword evidence="3 6" id="KW-0479">Metal-binding</keyword>
<sequence>MGSKSEKMIAYCLAAVLLVVGVVSYVASAHQKPDELVRIMLQNSAGGVLFTHMNHASEDEYGIACTDCHHAWDEDPETSPGRCSECHEPEGEDPMKSSDAFHTLCQGCHEDGGSGPVECGECHVFQ</sequence>
<keyword evidence="1" id="KW-0813">Transport</keyword>
<gene>
    <name evidence="8" type="ORF">TRIP_B350346</name>
</gene>
<feature type="binding site" description="axial binding residue" evidence="6">
    <location>
        <position position="55"/>
    </location>
    <ligand>
        <name>heme c</name>
        <dbReference type="ChEBI" id="CHEBI:61717"/>
        <label>1</label>
    </ligand>
    <ligandPart>
        <name>Fe</name>
        <dbReference type="ChEBI" id="CHEBI:18248"/>
    </ligandPart>
</feature>
<evidence type="ECO:0000256" key="5">
    <source>
        <dbReference type="ARBA" id="ARBA00023004"/>
    </source>
</evidence>
<keyword evidence="2 6" id="KW-0349">Heme</keyword>
<dbReference type="Pfam" id="PF02085">
    <property type="entry name" value="Cytochrom_CIII"/>
    <property type="match status" value="1"/>
</dbReference>
<dbReference type="GO" id="GO:0020037">
    <property type="term" value="F:heme binding"/>
    <property type="evidence" value="ECO:0007669"/>
    <property type="project" value="InterPro"/>
</dbReference>
<feature type="binding site" description="axial binding residue" evidence="6">
    <location>
        <position position="87"/>
    </location>
    <ligand>
        <name>heme c</name>
        <dbReference type="ChEBI" id="CHEBI:61717"/>
        <label>1</label>
    </ligand>
    <ligandPart>
        <name>Fe</name>
        <dbReference type="ChEBI" id="CHEBI:18248"/>
    </ligandPart>
</feature>
<comment type="cofactor">
    <cofactor evidence="6">
        <name>heme c</name>
        <dbReference type="ChEBI" id="CHEBI:61717"/>
    </cofactor>
    <text evidence="6">Binds 4 heme c groups covalently per monomer.</text>
</comment>
<proteinExistence type="predicted"/>
<keyword evidence="5 6" id="KW-0408">Iron</keyword>
<feature type="binding site" description="axial binding residue" evidence="6">
    <location>
        <position position="109"/>
    </location>
    <ligand>
        <name>heme c</name>
        <dbReference type="ChEBI" id="CHEBI:61717"/>
        <label>1</label>
    </ligand>
    <ligandPart>
        <name>Fe</name>
        <dbReference type="ChEBI" id="CHEBI:18248"/>
    </ligandPart>
</feature>
<organism evidence="8">
    <name type="scientific">Uncultured Desulfatiglans sp</name>
    <dbReference type="NCBI Taxonomy" id="1748965"/>
    <lineage>
        <taxon>Bacteria</taxon>
        <taxon>Pseudomonadati</taxon>
        <taxon>Thermodesulfobacteriota</taxon>
        <taxon>Desulfobacteria</taxon>
        <taxon>Desulfatiglandales</taxon>
        <taxon>Desulfatiglandaceae</taxon>
        <taxon>Desulfatiglans</taxon>
        <taxon>environmental samples</taxon>
    </lineage>
</organism>
<dbReference type="InterPro" id="IPR020942">
    <property type="entry name" value="Cyt_c_III_dom"/>
</dbReference>
<protein>
    <submittedName>
        <fullName evidence="8">Class III cytochrome C family protein</fullName>
    </submittedName>
</protein>
<evidence type="ECO:0000256" key="1">
    <source>
        <dbReference type="ARBA" id="ARBA00022448"/>
    </source>
</evidence>
<name>A0A653ABN3_UNCDX</name>
<evidence type="ECO:0000256" key="4">
    <source>
        <dbReference type="ARBA" id="ARBA00022982"/>
    </source>
</evidence>
<feature type="binding site" description="axial binding residue" evidence="6">
    <location>
        <position position="65"/>
    </location>
    <ligand>
        <name>heme c</name>
        <dbReference type="ChEBI" id="CHEBI:61717"/>
        <label>1</label>
    </ligand>
    <ligandPart>
        <name>Fe</name>
        <dbReference type="ChEBI" id="CHEBI:18248"/>
    </ligandPart>
</feature>
<evidence type="ECO:0000259" key="7">
    <source>
        <dbReference type="Pfam" id="PF02085"/>
    </source>
</evidence>
<dbReference type="SUPFAM" id="SSF48695">
    <property type="entry name" value="Multiheme cytochromes"/>
    <property type="match status" value="1"/>
</dbReference>
<feature type="binding site" description="axial binding residue" evidence="6">
    <location>
        <position position="122"/>
    </location>
    <ligand>
        <name>heme c</name>
        <dbReference type="ChEBI" id="CHEBI:61717"/>
        <label>1</label>
    </ligand>
    <ligandPart>
        <name>Fe</name>
        <dbReference type="ChEBI" id="CHEBI:18248"/>
    </ligandPart>
</feature>
<dbReference type="PRINTS" id="PR00609">
    <property type="entry name" value="CYTOCHROMEC3"/>
</dbReference>
<dbReference type="Gene3D" id="3.90.10.10">
    <property type="entry name" value="Cytochrome C3"/>
    <property type="match status" value="1"/>
</dbReference>
<feature type="binding site" description="axial binding residue" evidence="6">
    <location>
        <position position="70"/>
    </location>
    <ligand>
        <name>heme c</name>
        <dbReference type="ChEBI" id="CHEBI:61717"/>
        <label>1</label>
    </ligand>
    <ligandPart>
        <name>Fe</name>
        <dbReference type="ChEBI" id="CHEBI:18248"/>
    </ligandPart>
</feature>
<evidence type="ECO:0000256" key="6">
    <source>
        <dbReference type="PIRSR" id="PIRSR602322-1"/>
    </source>
</evidence>
<dbReference type="GO" id="GO:0009055">
    <property type="term" value="F:electron transfer activity"/>
    <property type="evidence" value="ECO:0007669"/>
    <property type="project" value="InterPro"/>
</dbReference>
<feature type="binding site" description="axial binding residue" evidence="6">
    <location>
        <position position="69"/>
    </location>
    <ligand>
        <name>heme c</name>
        <dbReference type="ChEBI" id="CHEBI:61717"/>
        <label>2</label>
    </ligand>
    <ligandPart>
        <name>Fe</name>
        <dbReference type="ChEBI" id="CHEBI:18248"/>
    </ligandPart>
</feature>
<keyword evidence="4" id="KW-0249">Electron transport</keyword>
<feature type="binding site" description="axial binding residue" evidence="6">
    <location>
        <position position="119"/>
    </location>
    <ligand>
        <name>heme c</name>
        <dbReference type="ChEBI" id="CHEBI:61717"/>
        <label>1</label>
    </ligand>
    <ligandPart>
        <name>Fe</name>
        <dbReference type="ChEBI" id="CHEBI:18248"/>
    </ligandPart>
</feature>
<dbReference type="InterPro" id="IPR002322">
    <property type="entry name" value="Cyt_c_III"/>
</dbReference>
<feature type="binding site" description="axial binding residue" evidence="6">
    <location>
        <position position="52"/>
    </location>
    <ligand>
        <name>heme c</name>
        <dbReference type="ChEBI" id="CHEBI:61717"/>
        <label>1</label>
    </ligand>
    <ligandPart>
        <name>Fe</name>
        <dbReference type="ChEBI" id="CHEBI:18248"/>
    </ligandPart>
</feature>
<feature type="binding site" description="axial binding residue" evidence="6">
    <location>
        <position position="123"/>
    </location>
    <ligand>
        <name>heme c</name>
        <dbReference type="ChEBI" id="CHEBI:61717"/>
        <label>1</label>
    </ligand>
    <ligandPart>
        <name>Fe</name>
        <dbReference type="ChEBI" id="CHEBI:18248"/>
    </ligandPart>
</feature>
<feature type="binding site" description="axial binding residue" evidence="6">
    <location>
        <position position="68"/>
    </location>
    <ligand>
        <name>heme c</name>
        <dbReference type="ChEBI" id="CHEBI:61717"/>
        <label>1</label>
    </ligand>
    <ligandPart>
        <name>Fe</name>
        <dbReference type="ChEBI" id="CHEBI:18248"/>
    </ligandPart>
</feature>
<reference evidence="8" key="1">
    <citation type="submission" date="2018-07" db="EMBL/GenBank/DDBJ databases">
        <authorList>
            <consortium name="Genoscope - CEA"/>
            <person name="William W."/>
        </authorList>
    </citation>
    <scope>NUCLEOTIDE SEQUENCE</scope>
    <source>
        <strain evidence="8">IK1</strain>
    </source>
</reference>
<feature type="binding site" description="axial binding residue" evidence="6">
    <location>
        <position position="105"/>
    </location>
    <ligand>
        <name>heme c</name>
        <dbReference type="ChEBI" id="CHEBI:61717"/>
        <label>1</label>
    </ligand>
    <ligandPart>
        <name>Fe</name>
        <dbReference type="ChEBI" id="CHEBI:18248"/>
    </ligandPart>
</feature>
<dbReference type="InterPro" id="IPR036280">
    <property type="entry name" value="Multihaem_cyt_sf"/>
</dbReference>
<feature type="domain" description="Class III cytochrome C" evidence="7">
    <location>
        <begin position="39"/>
        <end position="123"/>
    </location>
</feature>
<dbReference type="CDD" id="cd08168">
    <property type="entry name" value="Cytochrom_C3"/>
    <property type="match status" value="1"/>
</dbReference>
<dbReference type="AlphaFoldDB" id="A0A653ABN3"/>
<dbReference type="GO" id="GO:0046872">
    <property type="term" value="F:metal ion binding"/>
    <property type="evidence" value="ECO:0007669"/>
    <property type="project" value="UniProtKB-KW"/>
</dbReference>
<feature type="binding site" description="axial binding residue" evidence="6">
    <location>
        <position position="86"/>
    </location>
    <ligand>
        <name>heme c</name>
        <dbReference type="ChEBI" id="CHEBI:61717"/>
        <label>2</label>
    </ligand>
    <ligandPart>
        <name>Fe</name>
        <dbReference type="ChEBI" id="CHEBI:18248"/>
    </ligandPart>
</feature>
<evidence type="ECO:0000313" key="8">
    <source>
        <dbReference type="EMBL" id="VBB45391.1"/>
    </source>
</evidence>
<evidence type="ECO:0000256" key="2">
    <source>
        <dbReference type="ARBA" id="ARBA00022617"/>
    </source>
</evidence>
<dbReference type="EMBL" id="UPXX01000029">
    <property type="protein sequence ID" value="VBB45391.1"/>
    <property type="molecule type" value="Genomic_DNA"/>
</dbReference>
<feature type="binding site" description="axial binding residue" evidence="6">
    <location>
        <position position="108"/>
    </location>
    <ligand>
        <name>heme c</name>
        <dbReference type="ChEBI" id="CHEBI:61717"/>
        <label>1</label>
    </ligand>
    <ligandPart>
        <name>Fe</name>
        <dbReference type="ChEBI" id="CHEBI:18248"/>
    </ligandPart>
</feature>
<evidence type="ECO:0000256" key="3">
    <source>
        <dbReference type="ARBA" id="ARBA00022723"/>
    </source>
</evidence>